<proteinExistence type="predicted"/>
<gene>
    <name evidence="4" type="ORF">ENH87_11505</name>
</gene>
<keyword evidence="1" id="KW-0238">DNA-binding</keyword>
<dbReference type="Proteomes" id="UP000886191">
    <property type="component" value="Unassembled WGS sequence"/>
</dbReference>
<sequence length="436" mass="50020">MFKCVTMATINHLVRGSNNPSTIYLRFKHGTAHDYTKSTGYLIDPKNWNNDKKQPYKRTADLKNLATDLAELSNALIKIFNNTPKDDITSDWLRHQIGVFKGDIKPEKTKSDILVDSIQNIIDTANIRENGHGGLGLSKSRINSYKNLLKIIREYQGSKVFRVKEVNIRFGKEFLNWMLNDMQYSESYARKKLDDLKTVCSDAEIYGVEVSPQLRKIKGGKSKNENIIYFTSDELDKIENANLVGEAHINARRWLLLGCNLGQRGGDLLGLSENNIVTRKGLDVIELTQQKTSSKVTIPILEKTREILEDGFPRPIAIQNFNIYIKDICRISEINQPTRGRKYDLIKKRRVQGTFPKWEIVSSHVMRRTFATLLYGDLPTPLIMKITGHSTERMFAQYLGKDSLDYAQQIADYYELQKIKLKKQPQLQIVKEASND</sequence>
<dbReference type="Pfam" id="PF00589">
    <property type="entry name" value="Phage_integrase"/>
    <property type="match status" value="1"/>
</dbReference>
<dbReference type="GO" id="GO:0006310">
    <property type="term" value="P:DNA recombination"/>
    <property type="evidence" value="ECO:0007669"/>
    <property type="project" value="UniProtKB-KW"/>
</dbReference>
<dbReference type="InterPro" id="IPR010998">
    <property type="entry name" value="Integrase_recombinase_N"/>
</dbReference>
<comment type="caution">
    <text evidence="4">The sequence shown here is derived from an EMBL/GenBank/DDBJ whole genome shotgun (WGS) entry which is preliminary data.</text>
</comment>
<evidence type="ECO:0000259" key="3">
    <source>
        <dbReference type="PROSITE" id="PS51898"/>
    </source>
</evidence>
<feature type="domain" description="Tyr recombinase" evidence="3">
    <location>
        <begin position="225"/>
        <end position="412"/>
    </location>
</feature>
<dbReference type="InterPro" id="IPR002104">
    <property type="entry name" value="Integrase_catalytic"/>
</dbReference>
<dbReference type="GO" id="GO:0003677">
    <property type="term" value="F:DNA binding"/>
    <property type="evidence" value="ECO:0007669"/>
    <property type="project" value="UniProtKB-KW"/>
</dbReference>
<evidence type="ECO:0000313" key="4">
    <source>
        <dbReference type="EMBL" id="HEA21534.1"/>
    </source>
</evidence>
<protein>
    <recommendedName>
        <fullName evidence="3">Tyr recombinase domain-containing protein</fullName>
    </recommendedName>
</protein>
<accession>A0A831QMS1</accession>
<name>A0A831QMS1_9FLAO</name>
<dbReference type="PROSITE" id="PS51898">
    <property type="entry name" value="TYR_RECOMBINASE"/>
    <property type="match status" value="1"/>
</dbReference>
<dbReference type="AlphaFoldDB" id="A0A831QMS1"/>
<dbReference type="InterPro" id="IPR011010">
    <property type="entry name" value="DNA_brk_join_enz"/>
</dbReference>
<evidence type="ECO:0000256" key="1">
    <source>
        <dbReference type="ARBA" id="ARBA00023125"/>
    </source>
</evidence>
<dbReference type="GO" id="GO:0015074">
    <property type="term" value="P:DNA integration"/>
    <property type="evidence" value="ECO:0007669"/>
    <property type="project" value="InterPro"/>
</dbReference>
<dbReference type="Pfam" id="PF13102">
    <property type="entry name" value="Phage_int_SAM_5"/>
    <property type="match status" value="1"/>
</dbReference>
<keyword evidence="2" id="KW-0233">DNA recombination</keyword>
<organism evidence="4">
    <name type="scientific">Pricia antarctica</name>
    <dbReference type="NCBI Taxonomy" id="641691"/>
    <lineage>
        <taxon>Bacteria</taxon>
        <taxon>Pseudomonadati</taxon>
        <taxon>Bacteroidota</taxon>
        <taxon>Flavobacteriia</taxon>
        <taxon>Flavobacteriales</taxon>
        <taxon>Flavobacteriaceae</taxon>
        <taxon>Pricia</taxon>
    </lineage>
</organism>
<dbReference type="InterPro" id="IPR013762">
    <property type="entry name" value="Integrase-like_cat_sf"/>
</dbReference>
<dbReference type="Gene3D" id="1.10.443.10">
    <property type="entry name" value="Intergrase catalytic core"/>
    <property type="match status" value="1"/>
</dbReference>
<evidence type="ECO:0000256" key="2">
    <source>
        <dbReference type="ARBA" id="ARBA00023172"/>
    </source>
</evidence>
<dbReference type="SUPFAM" id="SSF56349">
    <property type="entry name" value="DNA breaking-rejoining enzymes"/>
    <property type="match status" value="1"/>
</dbReference>
<dbReference type="InterPro" id="IPR025269">
    <property type="entry name" value="SAM-like_dom"/>
</dbReference>
<dbReference type="EMBL" id="DRGL01000040">
    <property type="protein sequence ID" value="HEA21534.1"/>
    <property type="molecule type" value="Genomic_DNA"/>
</dbReference>
<reference evidence="4" key="1">
    <citation type="journal article" date="2020" name="mSystems">
        <title>Genome- and Community-Level Interaction Insights into Carbon Utilization and Element Cycling Functions of Hydrothermarchaeota in Hydrothermal Sediment.</title>
        <authorList>
            <person name="Zhou Z."/>
            <person name="Liu Y."/>
            <person name="Xu W."/>
            <person name="Pan J."/>
            <person name="Luo Z.H."/>
            <person name="Li M."/>
        </authorList>
    </citation>
    <scope>NUCLEOTIDE SEQUENCE [LARGE SCALE GENOMIC DNA]</scope>
    <source>
        <strain evidence="4">HyVt-345</strain>
    </source>
</reference>
<dbReference type="Gene3D" id="1.10.150.130">
    <property type="match status" value="1"/>
</dbReference>